<dbReference type="Proteomes" id="UP000225706">
    <property type="component" value="Unassembled WGS sequence"/>
</dbReference>
<feature type="binding site" evidence="3">
    <location>
        <position position="379"/>
    </location>
    <ligand>
        <name>ATP</name>
        <dbReference type="ChEBI" id="CHEBI:30616"/>
    </ligand>
</feature>
<dbReference type="PROSITE" id="PS00675">
    <property type="entry name" value="SIGMA54_INTERACT_1"/>
    <property type="match status" value="1"/>
</dbReference>
<dbReference type="PANTHER" id="PTHR26392:SF92">
    <property type="entry name" value="PROTEIN KINASE DOMAIN-CONTAINING PROTEIN"/>
    <property type="match status" value="1"/>
</dbReference>
<dbReference type="InterPro" id="IPR008271">
    <property type="entry name" value="Ser/Thr_kinase_AS"/>
</dbReference>
<keyword evidence="5" id="KW-0808">Transferase</keyword>
<evidence type="ECO:0000256" key="3">
    <source>
        <dbReference type="PROSITE-ProRule" id="PRU10141"/>
    </source>
</evidence>
<dbReference type="Gene3D" id="3.40.50.300">
    <property type="entry name" value="P-loop containing nucleotide triphosphate hydrolases"/>
    <property type="match status" value="1"/>
</dbReference>
<dbReference type="SMART" id="SM00220">
    <property type="entry name" value="S_TKc"/>
    <property type="match status" value="1"/>
</dbReference>
<dbReference type="AlphaFoldDB" id="A0A2B4RZ28"/>
<dbReference type="InterPro" id="IPR045063">
    <property type="entry name" value="Dynamin_N"/>
</dbReference>
<dbReference type="Gene3D" id="1.10.510.10">
    <property type="entry name" value="Transferase(Phosphotransferase) domain 1"/>
    <property type="match status" value="1"/>
</dbReference>
<reference evidence="6" key="1">
    <citation type="journal article" date="2017" name="bioRxiv">
        <title>Comparative analysis of the genomes of Stylophora pistillata and Acropora digitifera provides evidence for extensive differences between species of corals.</title>
        <authorList>
            <person name="Voolstra C.R."/>
            <person name="Li Y."/>
            <person name="Liew Y.J."/>
            <person name="Baumgarten S."/>
            <person name="Zoccola D."/>
            <person name="Flot J.-F."/>
            <person name="Tambutte S."/>
            <person name="Allemand D."/>
            <person name="Aranda M."/>
        </authorList>
    </citation>
    <scope>NUCLEOTIDE SEQUENCE [LARGE SCALE GENOMIC DNA]</scope>
</reference>
<sequence>MQAFSVLSRVKDEDAKKREILSAFYYEVNKCYDGLDDKIRTLLLKDMGNVTEKMKNHQIRLGQKDYYLLVAGETGSGKSSLVNLILGEELLPYSVLSTTSTICELRYGEVCRIVAHFKVKDPETGLQTKSFPLVEPSGEASKKSFLEQISPYVHLKSDREKGSIYKKVELYWPHRLLKNGVVIVDSPGVGESDIMDEIVTEYLPQAFAFVYVINCANAGGVQRDREPKKRNYERAKLVDHCELRRTENVQDYLNDVTKGDVLMTFVKEQLKDATTCLKQIKARIPELIEADKLLCKQLLKEKRPAKEIKEIYQPMIDTASEISGRLAVFGLEEGLSGGISGDTLDLKGQSEFLGRGAFASVYKGMMKTENGDKQTVALKIYTESLRAENACDIVNEIELLKKLKHPNVVNFHGMSLLKDDGETRVVLVMEYCTGNLKDRIFKNPERAPANSKNGDAKRDACRWIKQIIAALTFIHEQNVVHRDLKLDNILLSSENAAKITDVGVSKAAEHITGTLAGTPVYMAPEVFHSQLHDSKADMYSLGIILWEMWYGLQAFSEVRNSTDLVAFFAMVDKGLRPVHVKGCKQPPRRWEELMQSCWSKKSEQRPSASHCLKEAIELYKEAVPELL</sequence>
<keyword evidence="1 3" id="KW-0547">Nucleotide-binding</keyword>
<protein>
    <submittedName>
        <fullName evidence="5">Dual specificity protein kinase shkA</fullName>
    </submittedName>
</protein>
<dbReference type="InterPro" id="IPR017441">
    <property type="entry name" value="Protein_kinase_ATP_BS"/>
</dbReference>
<dbReference type="PROSITE" id="PS00107">
    <property type="entry name" value="PROTEIN_KINASE_ATP"/>
    <property type="match status" value="1"/>
</dbReference>
<evidence type="ECO:0000256" key="2">
    <source>
        <dbReference type="ARBA" id="ARBA00022840"/>
    </source>
</evidence>
<evidence type="ECO:0000313" key="5">
    <source>
        <dbReference type="EMBL" id="PFX22043.1"/>
    </source>
</evidence>
<accession>A0A2B4RZ28</accession>
<dbReference type="InterPro" id="IPR027417">
    <property type="entry name" value="P-loop_NTPase"/>
</dbReference>
<feature type="domain" description="Protein kinase" evidence="4">
    <location>
        <begin position="347"/>
        <end position="619"/>
    </location>
</feature>
<dbReference type="OrthoDB" id="341578at2759"/>
<organism evidence="5 6">
    <name type="scientific">Stylophora pistillata</name>
    <name type="common">Smooth cauliflower coral</name>
    <dbReference type="NCBI Taxonomy" id="50429"/>
    <lineage>
        <taxon>Eukaryota</taxon>
        <taxon>Metazoa</taxon>
        <taxon>Cnidaria</taxon>
        <taxon>Anthozoa</taxon>
        <taxon>Hexacorallia</taxon>
        <taxon>Scleractinia</taxon>
        <taxon>Astrocoeniina</taxon>
        <taxon>Pocilloporidae</taxon>
        <taxon>Stylophora</taxon>
    </lineage>
</organism>
<comment type="caution">
    <text evidence="5">The sequence shown here is derived from an EMBL/GenBank/DDBJ whole genome shotgun (WGS) entry which is preliminary data.</text>
</comment>
<dbReference type="InterPro" id="IPR011009">
    <property type="entry name" value="Kinase-like_dom_sf"/>
</dbReference>
<name>A0A2B4RZ28_STYPI</name>
<dbReference type="EMBL" id="LSMT01000253">
    <property type="protein sequence ID" value="PFX22043.1"/>
    <property type="molecule type" value="Genomic_DNA"/>
</dbReference>
<dbReference type="Pfam" id="PF00350">
    <property type="entry name" value="Dynamin_N"/>
    <property type="match status" value="1"/>
</dbReference>
<keyword evidence="5" id="KW-0418">Kinase</keyword>
<dbReference type="STRING" id="50429.A0A2B4RZ28"/>
<dbReference type="Pfam" id="PF00069">
    <property type="entry name" value="Pkinase"/>
    <property type="match status" value="1"/>
</dbReference>
<evidence type="ECO:0000313" key="6">
    <source>
        <dbReference type="Proteomes" id="UP000225706"/>
    </source>
</evidence>
<dbReference type="PANTHER" id="PTHR26392">
    <property type="entry name" value="MITOGEN-ACTIVATED PROTEIN KINASE KINASE KINASE 7-RELATED"/>
    <property type="match status" value="1"/>
</dbReference>
<keyword evidence="2 3" id="KW-0067">ATP-binding</keyword>
<dbReference type="InterPro" id="IPR000719">
    <property type="entry name" value="Prot_kinase_dom"/>
</dbReference>
<proteinExistence type="predicted"/>
<evidence type="ECO:0000256" key="1">
    <source>
        <dbReference type="ARBA" id="ARBA00022741"/>
    </source>
</evidence>
<dbReference type="PROSITE" id="PS00108">
    <property type="entry name" value="PROTEIN_KINASE_ST"/>
    <property type="match status" value="1"/>
</dbReference>
<dbReference type="GO" id="GO:0005524">
    <property type="term" value="F:ATP binding"/>
    <property type="evidence" value="ECO:0007669"/>
    <property type="project" value="UniProtKB-UniRule"/>
</dbReference>
<dbReference type="SUPFAM" id="SSF56112">
    <property type="entry name" value="Protein kinase-like (PK-like)"/>
    <property type="match status" value="1"/>
</dbReference>
<dbReference type="GO" id="GO:0004672">
    <property type="term" value="F:protein kinase activity"/>
    <property type="evidence" value="ECO:0007669"/>
    <property type="project" value="InterPro"/>
</dbReference>
<keyword evidence="6" id="KW-1185">Reference proteome</keyword>
<dbReference type="PROSITE" id="PS50011">
    <property type="entry name" value="PROTEIN_KINASE_DOM"/>
    <property type="match status" value="1"/>
</dbReference>
<evidence type="ECO:0000259" key="4">
    <source>
        <dbReference type="PROSITE" id="PS50011"/>
    </source>
</evidence>
<dbReference type="SUPFAM" id="SSF52540">
    <property type="entry name" value="P-loop containing nucleoside triphosphate hydrolases"/>
    <property type="match status" value="1"/>
</dbReference>
<gene>
    <name evidence="5" type="primary">shkA</name>
    <name evidence="5" type="ORF">AWC38_SpisGene13432</name>
</gene>
<dbReference type="InterPro" id="IPR025662">
    <property type="entry name" value="Sigma_54_int_dom_ATP-bd_1"/>
</dbReference>